<dbReference type="PANTHER" id="PTHR42973:SF39">
    <property type="entry name" value="FAD-BINDING PCMH-TYPE DOMAIN-CONTAINING PROTEIN"/>
    <property type="match status" value="1"/>
</dbReference>
<keyword evidence="4" id="KW-0274">FAD</keyword>
<dbReference type="PROSITE" id="PS51387">
    <property type="entry name" value="FAD_PCMH"/>
    <property type="match status" value="1"/>
</dbReference>
<feature type="domain" description="FAD-binding PCMH-type" evidence="7">
    <location>
        <begin position="43"/>
        <end position="211"/>
    </location>
</feature>
<evidence type="ECO:0000256" key="6">
    <source>
        <dbReference type="SAM" id="MobiDB-lite"/>
    </source>
</evidence>
<dbReference type="SUPFAM" id="SSF56176">
    <property type="entry name" value="FAD-binding/transporter-associated domain-like"/>
    <property type="match status" value="1"/>
</dbReference>
<dbReference type="Pfam" id="PF01565">
    <property type="entry name" value="FAD_binding_4"/>
    <property type="match status" value="1"/>
</dbReference>
<feature type="region of interest" description="Disordered" evidence="6">
    <location>
        <begin position="291"/>
        <end position="322"/>
    </location>
</feature>
<dbReference type="InterPro" id="IPR016166">
    <property type="entry name" value="FAD-bd_PCMH"/>
</dbReference>
<dbReference type="Gene3D" id="3.30.465.10">
    <property type="match status" value="1"/>
</dbReference>
<evidence type="ECO:0000259" key="7">
    <source>
        <dbReference type="PROSITE" id="PS51387"/>
    </source>
</evidence>
<evidence type="ECO:0000256" key="2">
    <source>
        <dbReference type="ARBA" id="ARBA00005466"/>
    </source>
</evidence>
<dbReference type="InterPro" id="IPR016167">
    <property type="entry name" value="FAD-bd_PCMH_sub1"/>
</dbReference>
<evidence type="ECO:0000256" key="4">
    <source>
        <dbReference type="ARBA" id="ARBA00022827"/>
    </source>
</evidence>
<gene>
    <name evidence="8" type="ORF">MLI01_13320</name>
</gene>
<comment type="caution">
    <text evidence="8">The sequence shown here is derived from an EMBL/GenBank/DDBJ whole genome shotgun (WGS) entry which is preliminary data.</text>
</comment>
<dbReference type="EMBL" id="BJNQ01000007">
    <property type="protein sequence ID" value="GEC75187.1"/>
    <property type="molecule type" value="Genomic_DNA"/>
</dbReference>
<evidence type="ECO:0000256" key="3">
    <source>
        <dbReference type="ARBA" id="ARBA00022630"/>
    </source>
</evidence>
<organism evidence="8 9">
    <name type="scientific">Microbacterium maritypicum</name>
    <name type="common">Microbacterium liquefaciens</name>
    <dbReference type="NCBI Taxonomy" id="33918"/>
    <lineage>
        <taxon>Bacteria</taxon>
        <taxon>Bacillati</taxon>
        <taxon>Actinomycetota</taxon>
        <taxon>Actinomycetes</taxon>
        <taxon>Micrococcales</taxon>
        <taxon>Microbacteriaceae</taxon>
        <taxon>Microbacterium</taxon>
    </lineage>
</organism>
<dbReference type="AlphaFoldDB" id="A0A4Y4B8B1"/>
<protein>
    <recommendedName>
        <fullName evidence="7">FAD-binding PCMH-type domain-containing protein</fullName>
    </recommendedName>
</protein>
<dbReference type="GO" id="GO:0016491">
    <property type="term" value="F:oxidoreductase activity"/>
    <property type="evidence" value="ECO:0007669"/>
    <property type="project" value="UniProtKB-KW"/>
</dbReference>
<comment type="similarity">
    <text evidence="2">Belongs to the oxygen-dependent FAD-linked oxidoreductase family.</text>
</comment>
<accession>A0A4Y4B8B1</accession>
<evidence type="ECO:0000313" key="9">
    <source>
        <dbReference type="Proteomes" id="UP000317410"/>
    </source>
</evidence>
<keyword evidence="3" id="KW-0285">Flavoprotein</keyword>
<evidence type="ECO:0000313" key="8">
    <source>
        <dbReference type="EMBL" id="GEC75187.1"/>
    </source>
</evidence>
<dbReference type="InterPro" id="IPR006094">
    <property type="entry name" value="Oxid_FAD_bind_N"/>
</dbReference>
<dbReference type="Gene3D" id="3.40.462.20">
    <property type="match status" value="1"/>
</dbReference>
<evidence type="ECO:0000256" key="1">
    <source>
        <dbReference type="ARBA" id="ARBA00001974"/>
    </source>
</evidence>
<dbReference type="InterPro" id="IPR036318">
    <property type="entry name" value="FAD-bd_PCMH-like_sf"/>
</dbReference>
<dbReference type="GO" id="GO:0071949">
    <property type="term" value="F:FAD binding"/>
    <property type="evidence" value="ECO:0007669"/>
    <property type="project" value="InterPro"/>
</dbReference>
<keyword evidence="5" id="KW-0560">Oxidoreductase</keyword>
<name>A0A4Y4B8B1_MICMQ</name>
<reference evidence="8 9" key="1">
    <citation type="submission" date="2019-06" db="EMBL/GenBank/DDBJ databases">
        <title>Whole genome shotgun sequence of Microbacterium liquefaciens NBRC 15037.</title>
        <authorList>
            <person name="Hosoyama A."/>
            <person name="Uohara A."/>
            <person name="Ohji S."/>
            <person name="Ichikawa N."/>
        </authorList>
    </citation>
    <scope>NUCLEOTIDE SEQUENCE [LARGE SCALE GENOMIC DNA]</scope>
    <source>
        <strain evidence="8 9">NBRC 15037</strain>
    </source>
</reference>
<dbReference type="InterPro" id="IPR016169">
    <property type="entry name" value="FAD-bd_PCMH_sub2"/>
</dbReference>
<comment type="cofactor">
    <cofactor evidence="1">
        <name>FAD</name>
        <dbReference type="ChEBI" id="CHEBI:57692"/>
    </cofactor>
</comment>
<evidence type="ECO:0000256" key="5">
    <source>
        <dbReference type="ARBA" id="ARBA00023002"/>
    </source>
</evidence>
<proteinExistence type="inferred from homology"/>
<dbReference type="PANTHER" id="PTHR42973">
    <property type="entry name" value="BINDING OXIDOREDUCTASE, PUTATIVE (AFU_ORTHOLOGUE AFUA_1G17690)-RELATED"/>
    <property type="match status" value="1"/>
</dbReference>
<dbReference type="InterPro" id="IPR050416">
    <property type="entry name" value="FAD-linked_Oxidoreductase"/>
</dbReference>
<sequence length="456" mass="47892">MSYGGVMPTPPAIIALQERFTGTLLLPDDAGYEEARRPWNLVVEQRPEAVATPADVEDLRALLIAARESGVRIAIQPGGHGALDSLRGAVLVRMGAFDALEVDVESGIAKIGAGVRWGSVVEALEGTGWVAPAGTSPVVSVAGYTLGGGHSWFSRTAGLGSDNLRAAWVLRTDGTHERVDDDVDPDLMWALRGAGGLVGVVTALEIDLISAPAVWGANLTFDVADAPAVVRAVRDLAASAPPTLNVFLDSMRMPDAPQLPEQIRGRSFLTVQALSTDGPQEELIDTVRRAGEVRSDVTGPTSPSALAAASGEPTDPTPGGGASMALSVLDDATIDALLEFRELPEQWPIMGIGIRMLGGALDAPRRQGLASLESVGWLLHALVPIIPGVPTAPGEASLVAFRELLAPNEAPQTVTTFLDPEQTLQNCGSADEIARLRDLRMRFDPGAVLHDGRLPR</sequence>
<dbReference type="Proteomes" id="UP000317410">
    <property type="component" value="Unassembled WGS sequence"/>
</dbReference>
<dbReference type="Gene3D" id="3.30.43.10">
    <property type="entry name" value="Uridine Diphospho-n-acetylenolpyruvylglucosamine Reductase, domain 2"/>
    <property type="match status" value="1"/>
</dbReference>